<keyword evidence="2" id="KW-1185">Reference proteome</keyword>
<gene>
    <name evidence="1" type="ORF">DVH24_036078</name>
</gene>
<accession>A0A498II86</accession>
<name>A0A498II86_MALDO</name>
<sequence length="99" mass="11512">MDGRATPSMSPKKARMAKRLVVEWLAAHGVRRVAKDHMAKPHAITVFPPYLSTKAPPITDETVYPHRKDDWDYCKMNRSHSKLSIMRREKKSRKAKQEK</sequence>
<dbReference type="Proteomes" id="UP000290289">
    <property type="component" value="Chromosome 12"/>
</dbReference>
<dbReference type="AlphaFoldDB" id="A0A498II86"/>
<proteinExistence type="predicted"/>
<reference evidence="1 2" key="1">
    <citation type="submission" date="2018-10" db="EMBL/GenBank/DDBJ databases">
        <title>A high-quality apple genome assembly.</title>
        <authorList>
            <person name="Hu J."/>
        </authorList>
    </citation>
    <scope>NUCLEOTIDE SEQUENCE [LARGE SCALE GENOMIC DNA]</scope>
    <source>
        <strain evidence="2">cv. HFTH1</strain>
        <tissue evidence="1">Young leaf</tissue>
    </source>
</reference>
<organism evidence="1 2">
    <name type="scientific">Malus domestica</name>
    <name type="common">Apple</name>
    <name type="synonym">Pyrus malus</name>
    <dbReference type="NCBI Taxonomy" id="3750"/>
    <lineage>
        <taxon>Eukaryota</taxon>
        <taxon>Viridiplantae</taxon>
        <taxon>Streptophyta</taxon>
        <taxon>Embryophyta</taxon>
        <taxon>Tracheophyta</taxon>
        <taxon>Spermatophyta</taxon>
        <taxon>Magnoliopsida</taxon>
        <taxon>eudicotyledons</taxon>
        <taxon>Gunneridae</taxon>
        <taxon>Pentapetalae</taxon>
        <taxon>rosids</taxon>
        <taxon>fabids</taxon>
        <taxon>Rosales</taxon>
        <taxon>Rosaceae</taxon>
        <taxon>Amygdaloideae</taxon>
        <taxon>Maleae</taxon>
        <taxon>Malus</taxon>
    </lineage>
</organism>
<dbReference type="EMBL" id="RDQH01000338">
    <property type="protein sequence ID" value="RXH81737.1"/>
    <property type="molecule type" value="Genomic_DNA"/>
</dbReference>
<evidence type="ECO:0000313" key="1">
    <source>
        <dbReference type="EMBL" id="RXH81737.1"/>
    </source>
</evidence>
<evidence type="ECO:0000313" key="2">
    <source>
        <dbReference type="Proteomes" id="UP000290289"/>
    </source>
</evidence>
<comment type="caution">
    <text evidence="1">The sequence shown here is derived from an EMBL/GenBank/DDBJ whole genome shotgun (WGS) entry which is preliminary data.</text>
</comment>
<protein>
    <submittedName>
        <fullName evidence="1">Uncharacterized protein</fullName>
    </submittedName>
</protein>